<evidence type="ECO:0000259" key="2">
    <source>
        <dbReference type="Pfam" id="PF12695"/>
    </source>
</evidence>
<dbReference type="RefSeq" id="WP_099385819.1">
    <property type="nucleotide sequence ID" value="NZ_JANSWH010000070.1"/>
</dbReference>
<organism evidence="3 4">
    <name type="scientific">Agathobacter ruminis</name>
    <dbReference type="NCBI Taxonomy" id="1712665"/>
    <lineage>
        <taxon>Bacteria</taxon>
        <taxon>Bacillati</taxon>
        <taxon>Bacillota</taxon>
        <taxon>Clostridia</taxon>
        <taxon>Lachnospirales</taxon>
        <taxon>Lachnospiraceae</taxon>
        <taxon>Agathobacter</taxon>
    </lineage>
</organism>
<dbReference type="AlphaFoldDB" id="A0A2G3E464"/>
<reference evidence="3 4" key="1">
    <citation type="submission" date="2017-10" db="EMBL/GenBank/DDBJ databases">
        <title>Resolving the taxonomy of Roseburia spp., Eubacterium rectale and Agathobacter spp. through phylogenomic analysis.</title>
        <authorList>
            <person name="Sheridan P.O."/>
            <person name="Walker A.W."/>
            <person name="Duncan S.H."/>
            <person name="Scott K.P."/>
            <person name="Toole P.W.O."/>
            <person name="Luis P."/>
            <person name="Flint H.J."/>
        </authorList>
    </citation>
    <scope>NUCLEOTIDE SEQUENCE [LARGE SCALE GENOMIC DNA]</scope>
    <source>
        <strain evidence="3 4">JK623</strain>
    </source>
</reference>
<reference evidence="3 4" key="2">
    <citation type="submission" date="2017-10" db="EMBL/GenBank/DDBJ databases">
        <authorList>
            <person name="Banno H."/>
            <person name="Chua N.-H."/>
        </authorList>
    </citation>
    <scope>NUCLEOTIDE SEQUENCE [LARGE SCALE GENOMIC DNA]</scope>
    <source>
        <strain evidence="3 4">JK623</strain>
    </source>
</reference>
<comment type="caution">
    <text evidence="3">The sequence shown here is derived from an EMBL/GenBank/DDBJ whole genome shotgun (WGS) entry which is preliminary data.</text>
</comment>
<dbReference type="InterPro" id="IPR029059">
    <property type="entry name" value="AB_hydrolase_5"/>
</dbReference>
<keyword evidence="1" id="KW-1133">Transmembrane helix</keyword>
<evidence type="ECO:0000313" key="4">
    <source>
        <dbReference type="Proteomes" id="UP000224563"/>
    </source>
</evidence>
<evidence type="ECO:0000256" key="1">
    <source>
        <dbReference type="SAM" id="Phobius"/>
    </source>
</evidence>
<protein>
    <submittedName>
        <fullName evidence="3">Alpha/beta hydrolase</fullName>
    </submittedName>
</protein>
<keyword evidence="3" id="KW-0378">Hydrolase</keyword>
<evidence type="ECO:0000313" key="3">
    <source>
        <dbReference type="EMBL" id="PHU37991.1"/>
    </source>
</evidence>
<feature type="domain" description="Alpha/beta hydrolase fold-5" evidence="2">
    <location>
        <begin position="80"/>
        <end position="242"/>
    </location>
</feature>
<feature type="transmembrane region" description="Helical" evidence="1">
    <location>
        <begin position="20"/>
        <end position="39"/>
    </location>
</feature>
<proteinExistence type="predicted"/>
<keyword evidence="1" id="KW-0472">Membrane</keyword>
<dbReference type="Proteomes" id="UP000224563">
    <property type="component" value="Unassembled WGS sequence"/>
</dbReference>
<keyword evidence="4" id="KW-1185">Reference proteome</keyword>
<gene>
    <name evidence="3" type="ORF">CSX02_04750</name>
</gene>
<dbReference type="InterPro" id="IPR029058">
    <property type="entry name" value="AB_hydrolase_fold"/>
</dbReference>
<dbReference type="GO" id="GO:0016787">
    <property type="term" value="F:hydrolase activity"/>
    <property type="evidence" value="ECO:0007669"/>
    <property type="project" value="UniProtKB-KW"/>
</dbReference>
<dbReference type="Gene3D" id="3.40.50.1820">
    <property type="entry name" value="alpha/beta hydrolase"/>
    <property type="match status" value="1"/>
</dbReference>
<accession>A0A2G3E464</accession>
<keyword evidence="1" id="KW-0812">Transmembrane</keyword>
<dbReference type="EMBL" id="PDYG01000018">
    <property type="protein sequence ID" value="PHU37991.1"/>
    <property type="molecule type" value="Genomic_DNA"/>
</dbReference>
<name>A0A2G3E464_9FIRM</name>
<dbReference type="SUPFAM" id="SSF53474">
    <property type="entry name" value="alpha/beta-Hydrolases"/>
    <property type="match status" value="1"/>
</dbReference>
<dbReference type="Pfam" id="PF12695">
    <property type="entry name" value="Abhydrolase_5"/>
    <property type="match status" value="1"/>
</dbReference>
<sequence>MNRLQGVTVGEKKKKRTGRVVAIVIACILALLSGFYFYVSDYYHASDAAVAAITSPAEGIEVEEYKDKMIVFRPEKPVAGLIFYPGGKVDYKAYAPLMQKFADNGVLCVLVHMPFNLAVLGSNAADGIPEQFPEIEDWYMAGHSLGGAFASKYTKSHAQAFRGLILLGAYSCYDLTDTDLKVACIYGSQDGVMNFDKYEKNRKNLPDNHIENVIDGGCHAYFGDYGEQKGDGVASISVEEQMETTVDLSMQIIKDNNEQ</sequence>